<evidence type="ECO:0000313" key="11">
    <source>
        <dbReference type="Proteomes" id="UP000324767"/>
    </source>
</evidence>
<feature type="region of interest" description="Disordered" evidence="8">
    <location>
        <begin position="333"/>
        <end position="410"/>
    </location>
</feature>
<protein>
    <recommendedName>
        <fullName evidence="2">tyrosinase</fullName>
        <ecNumber evidence="2">1.14.18.1</ecNumber>
    </recommendedName>
</protein>
<evidence type="ECO:0000313" key="10">
    <source>
        <dbReference type="EMBL" id="KAA6415653.1"/>
    </source>
</evidence>
<dbReference type="Pfam" id="PF00264">
    <property type="entry name" value="Tyrosinase"/>
    <property type="match status" value="1"/>
</dbReference>
<dbReference type="PANTHER" id="PTHR11474:SF76">
    <property type="entry name" value="SHKT DOMAIN-CONTAINING PROTEIN"/>
    <property type="match status" value="1"/>
</dbReference>
<evidence type="ECO:0000256" key="3">
    <source>
        <dbReference type="ARBA" id="ARBA00022723"/>
    </source>
</evidence>
<dbReference type="InterPro" id="IPR008922">
    <property type="entry name" value="Di-copper_centre_dom_sf"/>
</dbReference>
<evidence type="ECO:0000256" key="6">
    <source>
        <dbReference type="ARBA" id="ARBA00048233"/>
    </source>
</evidence>
<evidence type="ECO:0000256" key="5">
    <source>
        <dbReference type="ARBA" id="ARBA00023101"/>
    </source>
</evidence>
<evidence type="ECO:0000259" key="9">
    <source>
        <dbReference type="PROSITE" id="PS00498"/>
    </source>
</evidence>
<reference evidence="10 11" key="1">
    <citation type="submission" date="2019-09" db="EMBL/GenBank/DDBJ databases">
        <title>The hologenome of the rock-dwelling lichen Lasallia pustulata.</title>
        <authorList>
            <person name="Greshake Tzovaras B."/>
            <person name="Segers F."/>
            <person name="Bicker A."/>
            <person name="Dal Grande F."/>
            <person name="Otte J."/>
            <person name="Hankeln T."/>
            <person name="Schmitt I."/>
            <person name="Ebersberger I."/>
        </authorList>
    </citation>
    <scope>NUCLEOTIDE SEQUENCE [LARGE SCALE GENOMIC DNA]</scope>
    <source>
        <strain evidence="10">A1-1</strain>
    </source>
</reference>
<evidence type="ECO:0000256" key="8">
    <source>
        <dbReference type="SAM" id="MobiDB-lite"/>
    </source>
</evidence>
<feature type="compositionally biased region" description="Basic residues" evidence="8">
    <location>
        <begin position="366"/>
        <end position="385"/>
    </location>
</feature>
<feature type="compositionally biased region" description="Polar residues" evidence="8">
    <location>
        <begin position="284"/>
        <end position="303"/>
    </location>
</feature>
<organism evidence="10 11">
    <name type="scientific">Lasallia pustulata</name>
    <dbReference type="NCBI Taxonomy" id="136370"/>
    <lineage>
        <taxon>Eukaryota</taxon>
        <taxon>Fungi</taxon>
        <taxon>Dikarya</taxon>
        <taxon>Ascomycota</taxon>
        <taxon>Pezizomycotina</taxon>
        <taxon>Lecanoromycetes</taxon>
        <taxon>OSLEUM clade</taxon>
        <taxon>Umbilicariomycetidae</taxon>
        <taxon>Umbilicariales</taxon>
        <taxon>Umbilicariaceae</taxon>
        <taxon>Lasallia</taxon>
    </lineage>
</organism>
<sequence>MALFEQLLWNHAQVIAEWYPAATRSQYQAAAQTFRVPYWDWASSAEMPSVVSQPTITITSPQGPKATPNPLYNYTFHPQPSAFDFPPRDSITAYQSTVRYPDASGHSQPDLINQQLSANAQALQSMTYQLLAQQPNYGPFSNTAYRNGTNQIFNSLENMHNAIHGLVGNGGHMSIVPYAGFDPIFWLHHANVDRLFAMWQAIYPGSYTTPQSDAYGTFTNSPGGIEDIKTLLTPFHSDNSGTLYTSATARSISSFGYTYPEIQDWNVTTTQLSANVRSAINALYSPSSTPSKQPRTNDPASSSPTPPDHQWFVNILVTRNALPTGYFIHFFLSPPPPPQKPGPPPPPSSPPTPSSSRNPPPIQPRPHPRRPNPPHARPRRPRLRGLARGSDAGLGDAAADGAAGVARAAV</sequence>
<accession>A0A5M8Q395</accession>
<dbReference type="EMBL" id="VXIT01000001">
    <property type="protein sequence ID" value="KAA6415653.1"/>
    <property type="molecule type" value="Genomic_DNA"/>
</dbReference>
<dbReference type="AlphaFoldDB" id="A0A5M8Q395"/>
<proteinExistence type="inferred from homology"/>
<feature type="region of interest" description="Disordered" evidence="8">
    <location>
        <begin position="284"/>
        <end position="307"/>
    </location>
</feature>
<dbReference type="GO" id="GO:0046872">
    <property type="term" value="F:metal ion binding"/>
    <property type="evidence" value="ECO:0007669"/>
    <property type="project" value="UniProtKB-KW"/>
</dbReference>
<evidence type="ECO:0000256" key="4">
    <source>
        <dbReference type="ARBA" id="ARBA00023008"/>
    </source>
</evidence>
<gene>
    <name evidence="10" type="ORF">FRX48_00369</name>
</gene>
<dbReference type="SUPFAM" id="SSF48056">
    <property type="entry name" value="Di-copper centre-containing domain"/>
    <property type="match status" value="1"/>
</dbReference>
<evidence type="ECO:0000256" key="1">
    <source>
        <dbReference type="ARBA" id="ARBA00009928"/>
    </source>
</evidence>
<feature type="domain" description="Tyrosinase copper-binding" evidence="9">
    <location>
        <begin position="182"/>
        <end position="193"/>
    </location>
</feature>
<dbReference type="GO" id="GO:0004503">
    <property type="term" value="F:tyrosinase activity"/>
    <property type="evidence" value="ECO:0007669"/>
    <property type="project" value="UniProtKB-EC"/>
</dbReference>
<evidence type="ECO:0000256" key="7">
    <source>
        <dbReference type="ARBA" id="ARBA00048881"/>
    </source>
</evidence>
<dbReference type="InterPro" id="IPR002227">
    <property type="entry name" value="Tyrosinase_Cu-bd"/>
</dbReference>
<comment type="similarity">
    <text evidence="1">Belongs to the tyrosinase family.</text>
</comment>
<comment type="catalytic activity">
    <reaction evidence="7">
        <text>L-tyrosine + O2 = L-dopaquinone + H2O</text>
        <dbReference type="Rhea" id="RHEA:18117"/>
        <dbReference type="ChEBI" id="CHEBI:15377"/>
        <dbReference type="ChEBI" id="CHEBI:15379"/>
        <dbReference type="ChEBI" id="CHEBI:57924"/>
        <dbReference type="ChEBI" id="CHEBI:58315"/>
        <dbReference type="EC" id="1.14.18.1"/>
    </reaction>
</comment>
<dbReference type="InterPro" id="IPR050316">
    <property type="entry name" value="Tyrosinase/Hemocyanin"/>
</dbReference>
<evidence type="ECO:0000256" key="2">
    <source>
        <dbReference type="ARBA" id="ARBA00011906"/>
    </source>
</evidence>
<keyword evidence="3" id="KW-0479">Metal-binding</keyword>
<dbReference type="Gene3D" id="1.10.1280.10">
    <property type="entry name" value="Di-copper center containing domain from catechol oxidase"/>
    <property type="match status" value="1"/>
</dbReference>
<comment type="caution">
    <text evidence="10">The sequence shown here is derived from an EMBL/GenBank/DDBJ whole genome shotgun (WGS) entry which is preliminary data.</text>
</comment>
<feature type="compositionally biased region" description="Low complexity" evidence="8">
    <location>
        <begin position="386"/>
        <end position="410"/>
    </location>
</feature>
<dbReference type="PANTHER" id="PTHR11474">
    <property type="entry name" value="TYROSINASE FAMILY MEMBER"/>
    <property type="match status" value="1"/>
</dbReference>
<dbReference type="Proteomes" id="UP000324767">
    <property type="component" value="Unassembled WGS sequence"/>
</dbReference>
<dbReference type="EC" id="1.14.18.1" evidence="2"/>
<dbReference type="PROSITE" id="PS00498">
    <property type="entry name" value="TYROSINASE_2"/>
    <property type="match status" value="1"/>
</dbReference>
<keyword evidence="5" id="KW-0470">Melanin biosynthesis</keyword>
<name>A0A5M8Q395_9LECA</name>
<dbReference type="GO" id="GO:0042438">
    <property type="term" value="P:melanin biosynthetic process"/>
    <property type="evidence" value="ECO:0007669"/>
    <property type="project" value="UniProtKB-KW"/>
</dbReference>
<keyword evidence="4" id="KW-0186">Copper</keyword>
<dbReference type="OrthoDB" id="1658288at2759"/>
<comment type="catalytic activity">
    <reaction evidence="6">
        <text>2 L-dopa + O2 = 2 L-dopaquinone + 2 H2O</text>
        <dbReference type="Rhea" id="RHEA:34287"/>
        <dbReference type="ChEBI" id="CHEBI:15377"/>
        <dbReference type="ChEBI" id="CHEBI:15379"/>
        <dbReference type="ChEBI" id="CHEBI:57504"/>
        <dbReference type="ChEBI" id="CHEBI:57924"/>
        <dbReference type="EC" id="1.14.18.1"/>
    </reaction>
</comment>
<feature type="compositionally biased region" description="Pro residues" evidence="8">
    <location>
        <begin position="333"/>
        <end position="365"/>
    </location>
</feature>
<dbReference type="PRINTS" id="PR00092">
    <property type="entry name" value="TYROSINASE"/>
</dbReference>